<comment type="pathway">
    <text evidence="1">Lipid metabolism.</text>
</comment>
<proteinExistence type="predicted"/>
<gene>
    <name evidence="6" type="ORF">SAMN05421544_10117</name>
</gene>
<feature type="transmembrane region" description="Helical" evidence="4">
    <location>
        <begin position="7"/>
        <end position="30"/>
    </location>
</feature>
<dbReference type="EMBL" id="FNAS01000001">
    <property type="protein sequence ID" value="SDD84953.1"/>
    <property type="molecule type" value="Genomic_DNA"/>
</dbReference>
<keyword evidence="4" id="KW-1133">Transmembrane helix</keyword>
<dbReference type="GO" id="GO:0003841">
    <property type="term" value="F:1-acylglycerol-3-phosphate O-acyltransferase activity"/>
    <property type="evidence" value="ECO:0007669"/>
    <property type="project" value="TreeGrafter"/>
</dbReference>
<dbReference type="OrthoDB" id="9803035at2"/>
<keyword evidence="7" id="KW-1185">Reference proteome</keyword>
<dbReference type="RefSeq" id="WP_092735478.1">
    <property type="nucleotide sequence ID" value="NZ_FNAS01000001.1"/>
</dbReference>
<protein>
    <submittedName>
        <fullName evidence="6">1-acyl-sn-glycerol-3-phosphate acyltransferase</fullName>
    </submittedName>
</protein>
<keyword evidence="4" id="KW-0472">Membrane</keyword>
<name>A0A1G6Y4Q6_9FLAO</name>
<evidence type="ECO:0000313" key="6">
    <source>
        <dbReference type="EMBL" id="SDD84953.1"/>
    </source>
</evidence>
<dbReference type="AlphaFoldDB" id="A0A1G6Y4Q6"/>
<dbReference type="PANTHER" id="PTHR10434">
    <property type="entry name" value="1-ACYL-SN-GLYCEROL-3-PHOSPHATE ACYLTRANSFERASE"/>
    <property type="match status" value="1"/>
</dbReference>
<evidence type="ECO:0000313" key="7">
    <source>
        <dbReference type="Proteomes" id="UP000198517"/>
    </source>
</evidence>
<dbReference type="SUPFAM" id="SSF69593">
    <property type="entry name" value="Glycerol-3-phosphate (1)-acyltransferase"/>
    <property type="match status" value="1"/>
</dbReference>
<sequence length="239" mass="28012">MFILVYLWRLCFLILAVVFTVVFGIPAYILSFKRKHYKYCYFFVRLWCIVLFYGIGMRYKFISHTSKKIERNRQYIFIANHTSVLDIMLIVILLPHHPIFFVGKKELDRIPFFRNIYKRVAVLVDRKDARSRASVYQRCAERMKKGQNVVIYPEGGVPDDTSVILDNFKDGAFNMATIHGLPIVAFTFIGLKEMFPFDNKKGYPGCVKVFLEDILEPKGTLSEMKETAYNKMKQTLINE</sequence>
<dbReference type="Proteomes" id="UP000198517">
    <property type="component" value="Unassembled WGS sequence"/>
</dbReference>
<evidence type="ECO:0000256" key="1">
    <source>
        <dbReference type="ARBA" id="ARBA00005189"/>
    </source>
</evidence>
<organism evidence="6 7">
    <name type="scientific">Riemerella columbipharyngis</name>
    <dbReference type="NCBI Taxonomy" id="1071918"/>
    <lineage>
        <taxon>Bacteria</taxon>
        <taxon>Pseudomonadati</taxon>
        <taxon>Bacteroidota</taxon>
        <taxon>Flavobacteriia</taxon>
        <taxon>Flavobacteriales</taxon>
        <taxon>Weeksellaceae</taxon>
        <taxon>Riemerella</taxon>
    </lineage>
</organism>
<feature type="transmembrane region" description="Helical" evidence="4">
    <location>
        <begin position="36"/>
        <end position="55"/>
    </location>
</feature>
<dbReference type="PANTHER" id="PTHR10434:SF11">
    <property type="entry name" value="1-ACYL-SN-GLYCEROL-3-PHOSPHATE ACYLTRANSFERASE"/>
    <property type="match status" value="1"/>
</dbReference>
<feature type="domain" description="Phospholipid/glycerol acyltransferase" evidence="5">
    <location>
        <begin position="75"/>
        <end position="191"/>
    </location>
</feature>
<feature type="transmembrane region" description="Helical" evidence="4">
    <location>
        <begin position="75"/>
        <end position="94"/>
    </location>
</feature>
<evidence type="ECO:0000256" key="3">
    <source>
        <dbReference type="ARBA" id="ARBA00023315"/>
    </source>
</evidence>
<keyword evidence="3 6" id="KW-0012">Acyltransferase</keyword>
<dbReference type="Pfam" id="PF01553">
    <property type="entry name" value="Acyltransferase"/>
    <property type="match status" value="1"/>
</dbReference>
<reference evidence="6 7" key="1">
    <citation type="submission" date="2016-10" db="EMBL/GenBank/DDBJ databases">
        <authorList>
            <person name="de Groot N.N."/>
        </authorList>
    </citation>
    <scope>NUCLEOTIDE SEQUENCE [LARGE SCALE GENOMIC DNA]</scope>
    <source>
        <strain evidence="6 7">DSM 24015</strain>
    </source>
</reference>
<evidence type="ECO:0000256" key="4">
    <source>
        <dbReference type="SAM" id="Phobius"/>
    </source>
</evidence>
<accession>A0A1G6Y4Q6</accession>
<evidence type="ECO:0000256" key="2">
    <source>
        <dbReference type="ARBA" id="ARBA00022679"/>
    </source>
</evidence>
<dbReference type="GO" id="GO:0006654">
    <property type="term" value="P:phosphatidic acid biosynthetic process"/>
    <property type="evidence" value="ECO:0007669"/>
    <property type="project" value="TreeGrafter"/>
</dbReference>
<feature type="transmembrane region" description="Helical" evidence="4">
    <location>
        <begin position="172"/>
        <end position="191"/>
    </location>
</feature>
<dbReference type="InterPro" id="IPR002123">
    <property type="entry name" value="Plipid/glycerol_acylTrfase"/>
</dbReference>
<evidence type="ECO:0000259" key="5">
    <source>
        <dbReference type="SMART" id="SM00563"/>
    </source>
</evidence>
<dbReference type="CDD" id="cd07989">
    <property type="entry name" value="LPLAT_AGPAT-like"/>
    <property type="match status" value="1"/>
</dbReference>
<dbReference type="STRING" id="1071918.SAMN05421544_10117"/>
<dbReference type="SMART" id="SM00563">
    <property type="entry name" value="PlsC"/>
    <property type="match status" value="1"/>
</dbReference>
<keyword evidence="4" id="KW-0812">Transmembrane</keyword>
<keyword evidence="2 6" id="KW-0808">Transferase</keyword>